<dbReference type="Pfam" id="PF02458">
    <property type="entry name" value="Transferase"/>
    <property type="match status" value="1"/>
</dbReference>
<dbReference type="Proteomes" id="UP001652623">
    <property type="component" value="Chromosome 8"/>
</dbReference>
<dbReference type="PANTHER" id="PTHR31623:SF20">
    <property type="entry name" value="VINORINE SYNTHASE-LIKE"/>
    <property type="match status" value="1"/>
</dbReference>
<reference evidence="5" key="1">
    <citation type="submission" date="2025-08" db="UniProtKB">
        <authorList>
            <consortium name="RefSeq"/>
        </authorList>
    </citation>
    <scope>IDENTIFICATION</scope>
    <source>
        <tissue evidence="5">Seedling</tissue>
    </source>
</reference>
<protein>
    <submittedName>
        <fullName evidence="5">Stemmadenine O-acetyltransferase</fullName>
    </submittedName>
</protein>
<comment type="similarity">
    <text evidence="1">Belongs to the plant acyltransferase family.</text>
</comment>
<dbReference type="Gene3D" id="3.30.559.10">
    <property type="entry name" value="Chloramphenicol acetyltransferase-like domain"/>
    <property type="match status" value="2"/>
</dbReference>
<keyword evidence="2" id="KW-0808">Transferase</keyword>
<evidence type="ECO:0000256" key="2">
    <source>
        <dbReference type="ARBA" id="ARBA00022679"/>
    </source>
</evidence>
<evidence type="ECO:0000256" key="1">
    <source>
        <dbReference type="ARBA" id="ARBA00009861"/>
    </source>
</evidence>
<evidence type="ECO:0000313" key="5">
    <source>
        <dbReference type="RefSeq" id="XP_024927663.3"/>
    </source>
</evidence>
<keyword evidence="3" id="KW-0012">Acyltransferase</keyword>
<dbReference type="InterPro" id="IPR023213">
    <property type="entry name" value="CAT-like_dom_sf"/>
</dbReference>
<evidence type="ECO:0000313" key="4">
    <source>
        <dbReference type="Proteomes" id="UP001652623"/>
    </source>
</evidence>
<proteinExistence type="inferred from homology"/>
<evidence type="ECO:0000256" key="3">
    <source>
        <dbReference type="ARBA" id="ARBA00023315"/>
    </source>
</evidence>
<dbReference type="KEGG" id="zju:107413364"/>
<dbReference type="PANTHER" id="PTHR31623">
    <property type="entry name" value="F21J9.9"/>
    <property type="match status" value="1"/>
</dbReference>
<gene>
    <name evidence="5" type="primary">LOC107413364</name>
</gene>
<organism evidence="4 5">
    <name type="scientific">Ziziphus jujuba</name>
    <name type="common">Chinese jujube</name>
    <name type="synonym">Ziziphus sativa</name>
    <dbReference type="NCBI Taxonomy" id="326968"/>
    <lineage>
        <taxon>Eukaryota</taxon>
        <taxon>Viridiplantae</taxon>
        <taxon>Streptophyta</taxon>
        <taxon>Embryophyta</taxon>
        <taxon>Tracheophyta</taxon>
        <taxon>Spermatophyta</taxon>
        <taxon>Magnoliopsida</taxon>
        <taxon>eudicotyledons</taxon>
        <taxon>Gunneridae</taxon>
        <taxon>Pentapetalae</taxon>
        <taxon>rosids</taxon>
        <taxon>fabids</taxon>
        <taxon>Rosales</taxon>
        <taxon>Rhamnaceae</taxon>
        <taxon>Paliureae</taxon>
        <taxon>Ziziphus</taxon>
    </lineage>
</organism>
<dbReference type="InParanoid" id="A0A6P6G0S1"/>
<sequence>MVNMEVTIISKQFIKPSSPSLNHHKPYKLCLFDQLTPVTYPSLVFFYPITDPNFNLPKTLTHLKNSLSETLTLFYPFSGRTKNNVLVDDFHVGVLFLEAKVNCKMSEYFKLKDTESLHNFVPLHPFCKENETTLVNLPQIAFQVSIFACGGIALGVSLCHKIADGTTVSSLLKSWAAIFSGYPNKVIHPDLSRSSSLFPPRDLPQNYIDLMDHLWFKESNYITRRFVFDAKSITNLKSKAKSESVPKPSRIETLTCFIWKHAMAASWSMSGSPRTSVLAHAVNLRPRVKPPQSLDASTGNLFWWGTVAANPSSETDLELNKLVGLFKEALGLFDDEFLESLQGEDGFSIMSEFLNQLEAMLSLESEKPDIFAFTSWSNSFFNELDFGWGKPFWLGVMGKVGAAFRNLVIFVDTQWGNGIEAWVTLEEKLMVVLENDPNFLAFASPNPGISSL</sequence>
<name>A0A6P6G0S1_ZIZJJ</name>
<dbReference type="GO" id="GO:0016746">
    <property type="term" value="F:acyltransferase activity"/>
    <property type="evidence" value="ECO:0007669"/>
    <property type="project" value="UniProtKB-KW"/>
</dbReference>
<dbReference type="RefSeq" id="XP_024927663.3">
    <property type="nucleotide sequence ID" value="XM_025071895.3"/>
</dbReference>
<dbReference type="AlphaFoldDB" id="A0A6P6G0S1"/>
<accession>A0A6P6G0S1</accession>
<dbReference type="GeneID" id="107413364"/>
<keyword evidence="4" id="KW-1185">Reference proteome</keyword>